<dbReference type="RefSeq" id="WP_185434373.1">
    <property type="nucleotide sequence ID" value="NZ_JAARSH010000005.1"/>
</dbReference>
<accession>A0A842AIN8</accession>
<comment type="caution">
    <text evidence="1">The sequence shown here is derived from an EMBL/GenBank/DDBJ whole genome shotgun (WGS) entry which is preliminary data.</text>
</comment>
<protein>
    <submittedName>
        <fullName evidence="1">DUF771 domain-containing protein</fullName>
    </submittedName>
</protein>
<dbReference type="EMBL" id="JAARSH010000005">
    <property type="protein sequence ID" value="MBC1616392.1"/>
    <property type="molecule type" value="Genomic_DNA"/>
</dbReference>
<evidence type="ECO:0000313" key="2">
    <source>
        <dbReference type="Proteomes" id="UP000574104"/>
    </source>
</evidence>
<proteinExistence type="predicted"/>
<reference evidence="1 2" key="1">
    <citation type="submission" date="2020-03" db="EMBL/GenBank/DDBJ databases">
        <title>Soil Listeria distribution.</title>
        <authorList>
            <person name="Liao J."/>
            <person name="Wiedmann M."/>
        </authorList>
    </citation>
    <scope>NUCLEOTIDE SEQUENCE [LARGE SCALE GENOMIC DNA]</scope>
    <source>
        <strain evidence="1 2">FSL L7-1299</strain>
    </source>
</reference>
<evidence type="ECO:0000313" key="1">
    <source>
        <dbReference type="EMBL" id="MBC1616392.1"/>
    </source>
</evidence>
<organism evidence="1 2">
    <name type="scientific">Listeria booriae</name>
    <dbReference type="NCBI Taxonomy" id="1552123"/>
    <lineage>
        <taxon>Bacteria</taxon>
        <taxon>Bacillati</taxon>
        <taxon>Bacillota</taxon>
        <taxon>Bacilli</taxon>
        <taxon>Bacillales</taxon>
        <taxon>Listeriaceae</taxon>
        <taxon>Listeria</taxon>
    </lineage>
</organism>
<dbReference type="Proteomes" id="UP000574104">
    <property type="component" value="Unassembled WGS sequence"/>
</dbReference>
<name>A0A842AIN8_9LIST</name>
<sequence length="102" mass="12199">MVASTAVQLPISVFIDQDTLTQDILDFTKAEVLKKLEPEWLDMDDMMRITKFKRDWILENIVEDPRVKKNGWAKQMGEAHNAPWRFENEPIRKFLKQYFKEL</sequence>
<dbReference type="AlphaFoldDB" id="A0A842AIN8"/>
<gene>
    <name evidence="1" type="ORF">HB904_09340</name>
</gene>